<dbReference type="PANTHER" id="PTHR34934">
    <property type="entry name" value="FLAVIN-DEPENDENT THYMIDYLATE SYNTHASE"/>
    <property type="match status" value="1"/>
</dbReference>
<organism evidence="2">
    <name type="scientific">mine drainage metagenome</name>
    <dbReference type="NCBI Taxonomy" id="410659"/>
    <lineage>
        <taxon>unclassified sequences</taxon>
        <taxon>metagenomes</taxon>
        <taxon>ecological metagenomes</taxon>
    </lineage>
</organism>
<dbReference type="SUPFAM" id="SSF69796">
    <property type="entry name" value="Thymidylate synthase-complementing protein Thy1"/>
    <property type="match status" value="2"/>
</dbReference>
<dbReference type="GO" id="GO:0006231">
    <property type="term" value="P:dTMP biosynthetic process"/>
    <property type="evidence" value="ECO:0007669"/>
    <property type="project" value="InterPro"/>
</dbReference>
<evidence type="ECO:0000256" key="1">
    <source>
        <dbReference type="SAM" id="MobiDB-lite"/>
    </source>
</evidence>
<dbReference type="InterPro" id="IPR003669">
    <property type="entry name" value="Thymidylate_synthase_ThyX"/>
</dbReference>
<accession>T0ZKB7</accession>
<protein>
    <submittedName>
        <fullName evidence="2">Thymidylate synthase complementing protein ThyX</fullName>
    </submittedName>
</protein>
<dbReference type="PANTHER" id="PTHR34934:SF1">
    <property type="entry name" value="FLAVIN-DEPENDENT THYMIDYLATE SYNTHASE"/>
    <property type="match status" value="1"/>
</dbReference>
<comment type="caution">
    <text evidence="2">The sequence shown here is derived from an EMBL/GenBank/DDBJ whole genome shotgun (WGS) entry which is preliminary data.</text>
</comment>
<dbReference type="GO" id="GO:0050660">
    <property type="term" value="F:flavin adenine dinucleotide binding"/>
    <property type="evidence" value="ECO:0007669"/>
    <property type="project" value="InterPro"/>
</dbReference>
<evidence type="ECO:0000313" key="2">
    <source>
        <dbReference type="EMBL" id="EQD44897.1"/>
    </source>
</evidence>
<reference evidence="2" key="2">
    <citation type="journal article" date="2014" name="ISME J.">
        <title>Microbial stratification in low pH oxic and suboxic macroscopic growths along an acid mine drainage.</title>
        <authorList>
            <person name="Mendez-Garcia C."/>
            <person name="Mesa V."/>
            <person name="Sprenger R.R."/>
            <person name="Richter M."/>
            <person name="Diez M.S."/>
            <person name="Solano J."/>
            <person name="Bargiela R."/>
            <person name="Golyshina O.V."/>
            <person name="Manteca A."/>
            <person name="Ramos J.L."/>
            <person name="Gallego J.R."/>
            <person name="Llorente I."/>
            <person name="Martins Dos Santos V.A."/>
            <person name="Jensen O.N."/>
            <person name="Pelaez A.I."/>
            <person name="Sanchez J."/>
            <person name="Ferrer M."/>
        </authorList>
    </citation>
    <scope>NUCLEOTIDE SEQUENCE</scope>
</reference>
<dbReference type="GO" id="GO:0004799">
    <property type="term" value="F:thymidylate synthase activity"/>
    <property type="evidence" value="ECO:0007669"/>
    <property type="project" value="TreeGrafter"/>
</dbReference>
<dbReference type="EMBL" id="AUZY01008767">
    <property type="protein sequence ID" value="EQD44897.1"/>
    <property type="molecule type" value="Genomic_DNA"/>
</dbReference>
<feature type="region of interest" description="Disordered" evidence="1">
    <location>
        <begin position="329"/>
        <end position="349"/>
    </location>
</feature>
<reference evidence="2" key="1">
    <citation type="submission" date="2013-08" db="EMBL/GenBank/DDBJ databases">
        <authorList>
            <person name="Mendez C."/>
            <person name="Richter M."/>
            <person name="Ferrer M."/>
            <person name="Sanchez J."/>
        </authorList>
    </citation>
    <scope>NUCLEOTIDE SEQUENCE</scope>
</reference>
<sequence>MGEKEVTFSNRDRDVFLISLNRGIDKGALISRYSRAAALDIREVYDREFAENPDRGSEFYRRVFSEYGDESIAELITAQLGIQNVSNVVTKTMEEQRIGLSFIEKSSRYVRYDRKGTDGYLYMKPEKIGISGRPAAEYTDLCDSLFSIYARSYDPLKKMIVEMYPAESCVFTSRSSGASADLESMDPEERKLALKAYDTAVRARALDDLRFLLPASTLTNLGVSGNARSFAYLIAKLSVSSLQEARLLGKNIHDELKSEFAEILQSVDSISQREAAIAVDHNQDFKGLEDSFSDSRVRLIGFNPEDEELRRMGVALSISNGLHQDFRRDQTKSSIRKASENRRSRRDKPGREFEIPAYQFVISTNYGAFRDLQRHRMMTTIRSTLDPGSGYDIPELIAKNDSLLSEFTSLMMRAAEVWKLVKESSGSQVAQYCVPYAYRYPVFVSINMRELVHFTELRSTPQAHYDLRHVSADMYREVTRVHPNIAVIAKFVDTKEYPLGRIFSEFKKEKRLA</sequence>
<dbReference type="GO" id="GO:0050797">
    <property type="term" value="F:thymidylate synthase (FAD) activity"/>
    <property type="evidence" value="ECO:0007669"/>
    <property type="project" value="InterPro"/>
</dbReference>
<name>T0ZKB7_9ZZZZ</name>
<dbReference type="AlphaFoldDB" id="T0ZKB7"/>
<dbReference type="InterPro" id="IPR036098">
    <property type="entry name" value="Thymidylate_synthase_ThyX_sf"/>
</dbReference>
<proteinExistence type="predicted"/>
<dbReference type="GO" id="GO:0070402">
    <property type="term" value="F:NADPH binding"/>
    <property type="evidence" value="ECO:0007669"/>
    <property type="project" value="TreeGrafter"/>
</dbReference>
<dbReference type="CDD" id="cd20175">
    <property type="entry name" value="ThyX"/>
    <property type="match status" value="1"/>
</dbReference>
<dbReference type="PROSITE" id="PS51331">
    <property type="entry name" value="THYX"/>
    <property type="match status" value="2"/>
</dbReference>
<dbReference type="Gene3D" id="3.30.1360.170">
    <property type="match status" value="2"/>
</dbReference>
<gene>
    <name evidence="2" type="ORF">B1B_13312</name>
</gene>
<dbReference type="Pfam" id="PF02511">
    <property type="entry name" value="Thy1"/>
    <property type="match status" value="2"/>
</dbReference>